<dbReference type="PROSITE" id="PS00330">
    <property type="entry name" value="HEMOLYSIN_CALCIUM"/>
    <property type="match status" value="2"/>
</dbReference>
<sequence length="963" mass="102202">MSAKTKQAKIIKDALVSAVESPVSAAQVIDDVTGDGDRIDIAIGVIDTAESALSGVGKTVPGAGTAISTVSLGNNLKKADNQLKSQQHINHETLLSIESDLSALVASAAGAIALAVTGTAAVAIALGVAVVATATSVVLAVGSVIASDEKPVGFQESISNTIAAALGLVNEIAEVTGQAYDGLIDIFSELASDEVSVDFAQLFPEWVKIYEQLVNWNNGEDFNWNDWGFDHDPSASFPIASAKGSPIAIDLDGDGIETLSKTGNVFFDHDKNGMAERSGWIAADDGLLVLDRNADGQINNGGELFGNNTELADGTLAANGYEALKALDDNGDGVIDSNDASFADLRIWQDLNGDGLSQTDELLTLEQAGIASLNTDYQNSNSDDGYGNITRQTSTATMADGSTADTADIWFAVNKTRTVEQDLLELSDEVAALPDAVAFGNVRSLRQAMVRDEELTQLVQQFTDSDSEGERLGLMDALIWRWAGVDDVDPRSRDEFGTFYLDGRKVAALEQLIGQQYINRFGGNYVQGPQAAGVLGAEYNRVKSYIYAQLQSQTLYAEAFDQIGLAYNFDTDQFEPDLSDFKQYLLDGLEQGSLSETDAIKIFNTFNGVASYSTLLQTSLNTLKGDAELGAYVNTRAIIGTDIADQLSGSSQDDFIAGGQGDDSLNGGAGNDTYLFERGDGSDNLFDTAGSDQISFAEGILPEHIQLSRTQTSLIITINDPANPEQNDRIEIQHYFDFDGNTSANAIEQLLFKDGQPITLSNLVTEQISNQATVGDDYLYGDATGNELSGLTGNDTLYGGAGDDTYRFNIGDGKDVISDTAGADQIIFGAGITQDNIRFTRTDADLILTLIDESKTPTGDEIRIKGAVGQSVYAIESVLFSDQTTLTFAEMMQRSATLHGTDQDDQLTGIRLNDEIYGYAGNDTLNGKGGNDLLDGGAGDDTLIGTSGRNTLRGGAGNDVLNA</sequence>
<feature type="non-terminal residue" evidence="2">
    <location>
        <position position="963"/>
    </location>
</feature>
<protein>
    <submittedName>
        <fullName evidence="2">Calcium-binding protein</fullName>
    </submittedName>
</protein>
<dbReference type="RefSeq" id="WP_148091907.1">
    <property type="nucleotide sequence ID" value="NZ_RQXV01000016.1"/>
</dbReference>
<keyword evidence="1" id="KW-0106">Calcium</keyword>
<dbReference type="PRINTS" id="PR00313">
    <property type="entry name" value="CABNDNGRPT"/>
</dbReference>
<dbReference type="InterPro" id="IPR018511">
    <property type="entry name" value="Hemolysin-typ_Ca-bd_CS"/>
</dbReference>
<gene>
    <name evidence="2" type="ORF">EHS89_19885</name>
</gene>
<keyword evidence="3" id="KW-1185">Reference proteome</keyword>
<dbReference type="PANTHER" id="PTHR39431">
    <property type="entry name" value="FRPA/C-RELATED PROTEIN"/>
    <property type="match status" value="1"/>
</dbReference>
<dbReference type="SUPFAM" id="SSF51120">
    <property type="entry name" value="beta-Roll"/>
    <property type="match status" value="3"/>
</dbReference>
<dbReference type="GO" id="GO:0005509">
    <property type="term" value="F:calcium ion binding"/>
    <property type="evidence" value="ECO:0007669"/>
    <property type="project" value="InterPro"/>
</dbReference>
<evidence type="ECO:0000313" key="3">
    <source>
        <dbReference type="Proteomes" id="UP000267535"/>
    </source>
</evidence>
<name>A0A3P1SIL1_9GAMM</name>
<comment type="caution">
    <text evidence="2">The sequence shown here is derived from an EMBL/GenBank/DDBJ whole genome shotgun (WGS) entry which is preliminary data.</text>
</comment>
<evidence type="ECO:0000256" key="1">
    <source>
        <dbReference type="ARBA" id="ARBA00022837"/>
    </source>
</evidence>
<dbReference type="PANTHER" id="PTHR39431:SF1">
    <property type="entry name" value="FRPA_C-RELATED PROTEIN"/>
    <property type="match status" value="1"/>
</dbReference>
<organism evidence="2 3">
    <name type="scientific">Amphritea balenae</name>
    <dbReference type="NCBI Taxonomy" id="452629"/>
    <lineage>
        <taxon>Bacteria</taxon>
        <taxon>Pseudomonadati</taxon>
        <taxon>Pseudomonadota</taxon>
        <taxon>Gammaproteobacteria</taxon>
        <taxon>Oceanospirillales</taxon>
        <taxon>Oceanospirillaceae</taxon>
        <taxon>Amphritea</taxon>
    </lineage>
</organism>
<proteinExistence type="predicted"/>
<dbReference type="OrthoDB" id="6118688at2"/>
<reference evidence="2 3" key="1">
    <citation type="submission" date="2018-11" db="EMBL/GenBank/DDBJ databases">
        <title>The draft genome sequence of Amphritea balenae JAMM 1525T.</title>
        <authorList>
            <person name="Fang Z."/>
            <person name="Zhang Y."/>
            <person name="Han X."/>
        </authorList>
    </citation>
    <scope>NUCLEOTIDE SEQUENCE [LARGE SCALE GENOMIC DNA]</scope>
    <source>
        <strain evidence="2 3">JAMM 1525</strain>
    </source>
</reference>
<dbReference type="EMBL" id="RQXV01000016">
    <property type="protein sequence ID" value="RRC96820.1"/>
    <property type="molecule type" value="Genomic_DNA"/>
</dbReference>
<dbReference type="Proteomes" id="UP000267535">
    <property type="component" value="Unassembled WGS sequence"/>
</dbReference>
<dbReference type="AlphaFoldDB" id="A0A3P1SIL1"/>
<accession>A0A3P1SIL1</accession>
<dbReference type="Pfam" id="PF00353">
    <property type="entry name" value="HemolysinCabind"/>
    <property type="match status" value="4"/>
</dbReference>
<dbReference type="InterPro" id="IPR001343">
    <property type="entry name" value="Hemolysn_Ca-bd"/>
</dbReference>
<evidence type="ECO:0000313" key="2">
    <source>
        <dbReference type="EMBL" id="RRC96820.1"/>
    </source>
</evidence>
<dbReference type="Gene3D" id="2.150.10.10">
    <property type="entry name" value="Serralysin-like metalloprotease, C-terminal"/>
    <property type="match status" value="3"/>
</dbReference>
<dbReference type="InterPro" id="IPR011049">
    <property type="entry name" value="Serralysin-like_metalloprot_C"/>
</dbReference>